<dbReference type="EMBL" id="LR797196">
    <property type="protein sequence ID" value="CAB4193208.1"/>
    <property type="molecule type" value="Genomic_DNA"/>
</dbReference>
<dbReference type="EMBL" id="LR796979">
    <property type="protein sequence ID" value="CAB4179264.1"/>
    <property type="molecule type" value="Genomic_DNA"/>
</dbReference>
<evidence type="ECO:0000313" key="6">
    <source>
        <dbReference type="EMBL" id="CAB5231541.1"/>
    </source>
</evidence>
<sequence length="127" mass="14399">MATVALITRSSNSRERSHSLRLTYTNNYRVVVSTTHDKTRKEYRTNVSCVQVEEALNGFVIEKSIGSIFDKMFLHTINTTPCNRFSDTSFANAIEVGVTNYFSNYEGEYMNAIADFISADSFVNKNN</sequence>
<protein>
    <submittedName>
        <fullName evidence="5">Uncharacterized protein</fullName>
    </submittedName>
</protein>
<dbReference type="EMBL" id="LR797132">
    <property type="protein sequence ID" value="CAB4189096.1"/>
    <property type="molecule type" value="Genomic_DNA"/>
</dbReference>
<organism evidence="5">
    <name type="scientific">uncultured Caudovirales phage</name>
    <dbReference type="NCBI Taxonomy" id="2100421"/>
    <lineage>
        <taxon>Viruses</taxon>
        <taxon>Duplodnaviria</taxon>
        <taxon>Heunggongvirae</taxon>
        <taxon>Uroviricota</taxon>
        <taxon>Caudoviricetes</taxon>
        <taxon>Peduoviridae</taxon>
        <taxon>Maltschvirus</taxon>
        <taxon>Maltschvirus maltsch</taxon>
    </lineage>
</organism>
<accession>A0A6J5RHN0</accession>
<evidence type="ECO:0000313" key="5">
    <source>
        <dbReference type="EMBL" id="CAB4193208.1"/>
    </source>
</evidence>
<evidence type="ECO:0000313" key="1">
    <source>
        <dbReference type="EMBL" id="CAB4167007.1"/>
    </source>
</evidence>
<evidence type="ECO:0000313" key="4">
    <source>
        <dbReference type="EMBL" id="CAB4189096.1"/>
    </source>
</evidence>
<dbReference type="EMBL" id="LR796798">
    <property type="protein sequence ID" value="CAB4167007.1"/>
    <property type="molecule type" value="Genomic_DNA"/>
</dbReference>
<evidence type="ECO:0000313" key="3">
    <source>
        <dbReference type="EMBL" id="CAB4179264.1"/>
    </source>
</evidence>
<dbReference type="EMBL" id="LR796924">
    <property type="protein sequence ID" value="CAB4174984.1"/>
    <property type="molecule type" value="Genomic_DNA"/>
</dbReference>
<evidence type="ECO:0000313" key="2">
    <source>
        <dbReference type="EMBL" id="CAB4174984.1"/>
    </source>
</evidence>
<dbReference type="EMBL" id="LR798433">
    <property type="protein sequence ID" value="CAB5231541.1"/>
    <property type="molecule type" value="Genomic_DNA"/>
</dbReference>
<name>A0A6J5RHN0_9CAUD</name>
<gene>
    <name evidence="3" type="ORF">UFOVP1034_52</name>
    <name evidence="4" type="ORF">UFOVP1177_52</name>
    <name evidence="5" type="ORF">UFOVP1243_39</name>
    <name evidence="6" type="ORF">UFOVP1581_106</name>
    <name evidence="1" type="ORF">UFOVP854_106</name>
    <name evidence="2" type="ORF">UFOVP964_106</name>
</gene>
<proteinExistence type="predicted"/>
<reference evidence="5" key="1">
    <citation type="submission" date="2020-05" db="EMBL/GenBank/DDBJ databases">
        <authorList>
            <person name="Chiriac C."/>
            <person name="Salcher M."/>
            <person name="Ghai R."/>
            <person name="Kavagutti S V."/>
        </authorList>
    </citation>
    <scope>NUCLEOTIDE SEQUENCE</scope>
</reference>